<protein>
    <submittedName>
        <fullName evidence="2">Uncharacterized protein</fullName>
    </submittedName>
</protein>
<feature type="compositionally biased region" description="Basic and acidic residues" evidence="1">
    <location>
        <begin position="135"/>
        <end position="147"/>
    </location>
</feature>
<evidence type="ECO:0000313" key="2">
    <source>
        <dbReference type="EMBL" id="RUS25437.1"/>
    </source>
</evidence>
<proteinExistence type="predicted"/>
<organism evidence="2 3">
    <name type="scientific">Jimgerdemannia flammicorona</name>
    <dbReference type="NCBI Taxonomy" id="994334"/>
    <lineage>
        <taxon>Eukaryota</taxon>
        <taxon>Fungi</taxon>
        <taxon>Fungi incertae sedis</taxon>
        <taxon>Mucoromycota</taxon>
        <taxon>Mucoromycotina</taxon>
        <taxon>Endogonomycetes</taxon>
        <taxon>Endogonales</taxon>
        <taxon>Endogonaceae</taxon>
        <taxon>Jimgerdemannia</taxon>
    </lineage>
</organism>
<evidence type="ECO:0000256" key="1">
    <source>
        <dbReference type="SAM" id="MobiDB-lite"/>
    </source>
</evidence>
<feature type="region of interest" description="Disordered" evidence="1">
    <location>
        <begin position="1"/>
        <end position="24"/>
    </location>
</feature>
<dbReference type="Proteomes" id="UP000274822">
    <property type="component" value="Unassembled WGS sequence"/>
</dbReference>
<comment type="caution">
    <text evidence="2">The sequence shown here is derived from an EMBL/GenBank/DDBJ whole genome shotgun (WGS) entry which is preliminary data.</text>
</comment>
<evidence type="ECO:0000313" key="3">
    <source>
        <dbReference type="Proteomes" id="UP000274822"/>
    </source>
</evidence>
<dbReference type="EMBL" id="RBNJ01012977">
    <property type="protein sequence ID" value="RUS25437.1"/>
    <property type="molecule type" value="Genomic_DNA"/>
</dbReference>
<keyword evidence="3" id="KW-1185">Reference proteome</keyword>
<name>A0A433Q6N8_9FUNG</name>
<feature type="compositionally biased region" description="Basic and acidic residues" evidence="1">
    <location>
        <begin position="333"/>
        <end position="351"/>
    </location>
</feature>
<gene>
    <name evidence="2" type="ORF">BC938DRAFT_472179</name>
</gene>
<feature type="compositionally biased region" description="Acidic residues" evidence="1">
    <location>
        <begin position="122"/>
        <end position="134"/>
    </location>
</feature>
<feature type="compositionally biased region" description="Acidic residues" evidence="1">
    <location>
        <begin position="303"/>
        <end position="319"/>
    </location>
</feature>
<feature type="region of interest" description="Disordered" evidence="1">
    <location>
        <begin position="122"/>
        <end position="147"/>
    </location>
</feature>
<accession>A0A433Q6N8</accession>
<dbReference type="AlphaFoldDB" id="A0A433Q6N8"/>
<feature type="region of interest" description="Disordered" evidence="1">
    <location>
        <begin position="184"/>
        <end position="222"/>
    </location>
</feature>
<feature type="region of interest" description="Disordered" evidence="1">
    <location>
        <begin position="296"/>
        <end position="383"/>
    </location>
</feature>
<sequence length="383" mass="40808">MPDGARSPPCPSPDPPPRDELGPFDDLVHAVEDGEEGNANVRGDGGGHVDRVGHEVVQTLQEADDDPQRECEDGPERVQLCAVGKVVQRSSLGDVGLAESVMGCGNATPCDKSCKAGEVEEPGIDDAVSDEGCEEREGADKGGGEERVDWDASLGHLLEDCGGLALKGEVVEYATRSVETRVACGEDGGDDDGVHDVRGGLETGLEEDEGERRDGDGIDGGIEEVRVVVGDYQADDKDGKDVEEEDAPEDLLDRCRHILSRILRFSRRHAHKLHAKEPALEPTVVEGLCANVLPAEAAADDGNANDDEDDDSDDLDEGEPVLGLAVAADTEEVEGKHDDEADSRPDNRIDVGEPVLYDNACRGELHGHRYRPRVPVIPAKGEA</sequence>
<reference evidence="2 3" key="1">
    <citation type="journal article" date="2018" name="New Phytol.">
        <title>Phylogenomics of Endogonaceae and evolution of mycorrhizas within Mucoromycota.</title>
        <authorList>
            <person name="Chang Y."/>
            <person name="Desiro A."/>
            <person name="Na H."/>
            <person name="Sandor L."/>
            <person name="Lipzen A."/>
            <person name="Clum A."/>
            <person name="Barry K."/>
            <person name="Grigoriev I.V."/>
            <person name="Martin F.M."/>
            <person name="Stajich J.E."/>
            <person name="Smith M.E."/>
            <person name="Bonito G."/>
            <person name="Spatafora J.W."/>
        </authorList>
    </citation>
    <scope>NUCLEOTIDE SEQUENCE [LARGE SCALE GENOMIC DNA]</scope>
    <source>
        <strain evidence="2 3">AD002</strain>
    </source>
</reference>